<sequence length="118" mass="13954">MSKCISCGYEQVDRRQRHEFLEDHREEILRDVLSIGPVKTKKKWGLREATFENLKRRWGLRLVWWAPGMQPFSRDGLPKLPAWRKDWPPEFKMKWLETYQAILGVDGKGFQLGPGKGE</sequence>
<dbReference type="EMBL" id="BARW01000884">
    <property type="protein sequence ID" value="GAI70601.1"/>
    <property type="molecule type" value="Genomic_DNA"/>
</dbReference>
<proteinExistence type="predicted"/>
<evidence type="ECO:0000313" key="1">
    <source>
        <dbReference type="EMBL" id="GAI70601.1"/>
    </source>
</evidence>
<reference evidence="1" key="1">
    <citation type="journal article" date="2014" name="Front. Microbiol.">
        <title>High frequency of phylogenetically diverse reductive dehalogenase-homologous genes in deep subseafloor sedimentary metagenomes.</title>
        <authorList>
            <person name="Kawai M."/>
            <person name="Futagami T."/>
            <person name="Toyoda A."/>
            <person name="Takaki Y."/>
            <person name="Nishi S."/>
            <person name="Hori S."/>
            <person name="Arai W."/>
            <person name="Tsubouchi T."/>
            <person name="Morono Y."/>
            <person name="Uchiyama I."/>
            <person name="Ito T."/>
            <person name="Fujiyama A."/>
            <person name="Inagaki F."/>
            <person name="Takami H."/>
        </authorList>
    </citation>
    <scope>NUCLEOTIDE SEQUENCE</scope>
    <source>
        <strain evidence="1">Expedition CK06-06</strain>
    </source>
</reference>
<name>X1RUI7_9ZZZZ</name>
<comment type="caution">
    <text evidence="1">The sequence shown here is derived from an EMBL/GenBank/DDBJ whole genome shotgun (WGS) entry which is preliminary data.</text>
</comment>
<gene>
    <name evidence="1" type="ORF">S12H4_03221</name>
</gene>
<dbReference type="AlphaFoldDB" id="X1RUI7"/>
<protein>
    <submittedName>
        <fullName evidence="1">Uncharacterized protein</fullName>
    </submittedName>
</protein>
<accession>X1RUI7</accession>
<organism evidence="1">
    <name type="scientific">marine sediment metagenome</name>
    <dbReference type="NCBI Taxonomy" id="412755"/>
    <lineage>
        <taxon>unclassified sequences</taxon>
        <taxon>metagenomes</taxon>
        <taxon>ecological metagenomes</taxon>
    </lineage>
</organism>